<evidence type="ECO:0000313" key="2">
    <source>
        <dbReference type="Proteomes" id="UP000246410"/>
    </source>
</evidence>
<name>A0A317NBT0_9NOCA</name>
<comment type="caution">
    <text evidence="1">The sequence shown here is derived from an EMBL/GenBank/DDBJ whole genome shotgun (WGS) entry which is preliminary data.</text>
</comment>
<organism evidence="1 2">
    <name type="scientific">Nocardia neocaledoniensis</name>
    <dbReference type="NCBI Taxonomy" id="236511"/>
    <lineage>
        <taxon>Bacteria</taxon>
        <taxon>Bacillati</taxon>
        <taxon>Actinomycetota</taxon>
        <taxon>Actinomycetes</taxon>
        <taxon>Mycobacteriales</taxon>
        <taxon>Nocardiaceae</taxon>
        <taxon>Nocardia</taxon>
    </lineage>
</organism>
<dbReference type="RefSeq" id="WP_110039736.1">
    <property type="nucleotide sequence ID" value="NZ_QGTL01000009.1"/>
</dbReference>
<accession>A0A317NBT0</accession>
<keyword evidence="2" id="KW-1185">Reference proteome</keyword>
<dbReference type="Proteomes" id="UP000246410">
    <property type="component" value="Unassembled WGS sequence"/>
</dbReference>
<reference evidence="1 2" key="1">
    <citation type="submission" date="2018-05" db="EMBL/GenBank/DDBJ databases">
        <title>Genomic Encyclopedia of Type Strains, Phase IV (KMG-IV): sequencing the most valuable type-strain genomes for metagenomic binning, comparative biology and taxonomic classification.</title>
        <authorList>
            <person name="Goeker M."/>
        </authorList>
    </citation>
    <scope>NUCLEOTIDE SEQUENCE [LARGE SCALE GENOMIC DNA]</scope>
    <source>
        <strain evidence="1 2">DSM 44717</strain>
    </source>
</reference>
<gene>
    <name evidence="1" type="ORF">DFR69_109123</name>
</gene>
<dbReference type="EMBL" id="QGTL01000009">
    <property type="protein sequence ID" value="PWV72207.1"/>
    <property type="molecule type" value="Genomic_DNA"/>
</dbReference>
<dbReference type="AlphaFoldDB" id="A0A317NBT0"/>
<proteinExistence type="predicted"/>
<evidence type="ECO:0000313" key="1">
    <source>
        <dbReference type="EMBL" id="PWV72207.1"/>
    </source>
</evidence>
<sequence>MFLIEISHPAGTYTADDHATIAAAIVKAMTSTDDAPEATMRRARRMTHVAFRELRDWHTGDGPVGASAAPPVLATITLPEDWCDESGAHMMGTVRAAVRRVDRAHGWTRDGGDLWVNVVGVPNGRIGLDGKLTDGDGVMAYLTADFQAQLATGEYTVPEGKLLDPICGMTVTVGPHAITLDHAGETVGFCSRGCRNAYATQHDLAVA</sequence>
<protein>
    <recommendedName>
        <fullName evidence="3">YHS domain-containing protein</fullName>
    </recommendedName>
</protein>
<evidence type="ECO:0008006" key="3">
    <source>
        <dbReference type="Google" id="ProtNLM"/>
    </source>
</evidence>